<comment type="subcellular location">
    <subcellularLocation>
        <location evidence="1 8">Nucleus</location>
    </subcellularLocation>
</comment>
<dbReference type="GO" id="GO:0006357">
    <property type="term" value="P:regulation of transcription by RNA polymerase II"/>
    <property type="evidence" value="ECO:0007669"/>
    <property type="project" value="InterPro"/>
</dbReference>
<evidence type="ECO:0000256" key="1">
    <source>
        <dbReference type="ARBA" id="ARBA00004123"/>
    </source>
</evidence>
<reference evidence="10" key="1">
    <citation type="journal article" date="2021" name="Nat. Commun.">
        <title>Genetic determinants of endophytism in the Arabidopsis root mycobiome.</title>
        <authorList>
            <person name="Mesny F."/>
            <person name="Miyauchi S."/>
            <person name="Thiergart T."/>
            <person name="Pickel B."/>
            <person name="Atanasova L."/>
            <person name="Karlsson M."/>
            <person name="Huettel B."/>
            <person name="Barry K.W."/>
            <person name="Haridas S."/>
            <person name="Chen C."/>
            <person name="Bauer D."/>
            <person name="Andreopoulos W."/>
            <person name="Pangilinan J."/>
            <person name="LaButti K."/>
            <person name="Riley R."/>
            <person name="Lipzen A."/>
            <person name="Clum A."/>
            <person name="Drula E."/>
            <person name="Henrissat B."/>
            <person name="Kohler A."/>
            <person name="Grigoriev I.V."/>
            <person name="Martin F.M."/>
            <person name="Hacquard S."/>
        </authorList>
    </citation>
    <scope>NUCLEOTIDE SEQUENCE</scope>
    <source>
        <strain evidence="10">MPI-SDFR-AT-0073</strain>
    </source>
</reference>
<name>A0A9P8ZTV3_9PEZI</name>
<accession>A0A9P8ZTV3</accession>
<dbReference type="OrthoDB" id="5319830at2759"/>
<dbReference type="GO" id="GO:0016592">
    <property type="term" value="C:mediator complex"/>
    <property type="evidence" value="ECO:0007669"/>
    <property type="project" value="InterPro"/>
</dbReference>
<dbReference type="Gene3D" id="6.10.250.2620">
    <property type="match status" value="1"/>
</dbReference>
<dbReference type="PANTHER" id="PTHR13114:SF7">
    <property type="entry name" value="MEDIATOR OF RNA POLYMERASE II TRANSCRIPTION SUBUNIT 17"/>
    <property type="match status" value="1"/>
</dbReference>
<keyword evidence="6 8" id="KW-0539">Nucleus</keyword>
<dbReference type="PANTHER" id="PTHR13114">
    <property type="entry name" value="MEDIATOR OF RNA POLYMERASE II TRANSCRIPTION SUBUNIT 17"/>
    <property type="match status" value="1"/>
</dbReference>
<feature type="region of interest" description="Disordered" evidence="9">
    <location>
        <begin position="515"/>
        <end position="542"/>
    </location>
</feature>
<dbReference type="AlphaFoldDB" id="A0A9P8ZTV3"/>
<keyword evidence="5 8" id="KW-0804">Transcription</keyword>
<dbReference type="EMBL" id="JAGPXC010000007">
    <property type="protein sequence ID" value="KAH6648771.1"/>
    <property type="molecule type" value="Genomic_DNA"/>
</dbReference>
<comment type="similarity">
    <text evidence="2 8">Belongs to the Mediator complex subunit 17 family.</text>
</comment>
<evidence type="ECO:0000313" key="10">
    <source>
        <dbReference type="EMBL" id="KAH6648771.1"/>
    </source>
</evidence>
<comment type="subunit">
    <text evidence="8">Component of the Mediator complex.</text>
</comment>
<proteinExistence type="inferred from homology"/>
<dbReference type="Pfam" id="PF10156">
    <property type="entry name" value="Med17"/>
    <property type="match status" value="1"/>
</dbReference>
<evidence type="ECO:0000313" key="11">
    <source>
        <dbReference type="Proteomes" id="UP000758603"/>
    </source>
</evidence>
<protein>
    <recommendedName>
        <fullName evidence="3 8">Mediator of RNA polymerase II transcription subunit 17</fullName>
    </recommendedName>
    <alternativeName>
        <fullName evidence="7 8">Mediator complex subunit 17</fullName>
    </alternativeName>
</protein>
<evidence type="ECO:0000256" key="4">
    <source>
        <dbReference type="ARBA" id="ARBA00023015"/>
    </source>
</evidence>
<evidence type="ECO:0000256" key="5">
    <source>
        <dbReference type="ARBA" id="ARBA00023163"/>
    </source>
</evidence>
<evidence type="ECO:0000256" key="6">
    <source>
        <dbReference type="ARBA" id="ARBA00023242"/>
    </source>
</evidence>
<keyword evidence="4 8" id="KW-0805">Transcription regulation</keyword>
<dbReference type="GO" id="GO:0070847">
    <property type="term" value="C:core mediator complex"/>
    <property type="evidence" value="ECO:0007669"/>
    <property type="project" value="TreeGrafter"/>
</dbReference>
<evidence type="ECO:0000256" key="8">
    <source>
        <dbReference type="RuleBase" id="RU364140"/>
    </source>
</evidence>
<feature type="region of interest" description="Disordered" evidence="9">
    <location>
        <begin position="1"/>
        <end position="25"/>
    </location>
</feature>
<feature type="compositionally biased region" description="Low complexity" evidence="9">
    <location>
        <begin position="519"/>
        <end position="530"/>
    </location>
</feature>
<feature type="region of interest" description="Disordered" evidence="9">
    <location>
        <begin position="38"/>
        <end position="78"/>
    </location>
</feature>
<evidence type="ECO:0000256" key="9">
    <source>
        <dbReference type="SAM" id="MobiDB-lite"/>
    </source>
</evidence>
<comment type="caution">
    <text evidence="10">The sequence shown here is derived from an EMBL/GenBank/DDBJ whole genome shotgun (WGS) entry which is preliminary data.</text>
</comment>
<gene>
    <name evidence="8" type="primary">MED17</name>
    <name evidence="10" type="ORF">BKA67DRAFT_538783</name>
</gene>
<dbReference type="Proteomes" id="UP000758603">
    <property type="component" value="Unassembled WGS sequence"/>
</dbReference>
<feature type="compositionally biased region" description="Basic and acidic residues" evidence="9">
    <location>
        <begin position="38"/>
        <end position="58"/>
    </location>
</feature>
<keyword evidence="8" id="KW-0010">Activator</keyword>
<feature type="compositionally biased region" description="Acidic residues" evidence="9">
    <location>
        <begin position="67"/>
        <end position="76"/>
    </location>
</feature>
<evidence type="ECO:0000256" key="3">
    <source>
        <dbReference type="ARBA" id="ARBA00019610"/>
    </source>
</evidence>
<sequence length="651" mass="72354">MASISASPFSLRPWPTGDKKPKSLGEFITRVNAERGGFRNVTEAELREEVQAKDEGRMDGSNSSPDGEADSDDDAADGEKPKTIIEAREEFLRNIEFAHQSAMLSLDFISLLLSKEMPNQANMTLSPALRDLVGFGVLGASRLHESNLTPARIQDDLTVATGWRLMGTNKMVDSVLEAAERLEKEISLETKYWADVLAVSDNGWTVASLPYEPHSLGVRYGFAESAPEYRNSSIAPLRRNDDGTVRIERGLANGGSKRVRAVVERDGLIIGKSHLPGRVPDDAPLQDRVLEARNTILSQELWFEINREARTLLSLNIQPIDDRIIYHVDADTKVVLTVEDLDKADAGGESHDDQMANTIVLGLHFLLLFSHRLNYFKRTQSTQTNTSRNNAPLSILRPLISRLTFDNACSKLTYFLTGLKTILQNAGLPSVDFAQSTIPPVPQLAPAQISQLALQQIWRASPSEALMINMAQLLELTVELTITPQARIALRGRSFVTPLATTQFMVKLLEPLNTNPATQGQSQAQEQSQQVPNPLEDAYPPFMTDSYPNVDEALYYIRQASIRAVTDWTTDFVADKLDRDDINWSETPTGPLITARGGKDLKIEITDSPVLALTLHMQWVEGKSLKVRKLAWTAGEEVPEKLEEVVLEFFR</sequence>
<dbReference type="GO" id="GO:0003712">
    <property type="term" value="F:transcription coregulator activity"/>
    <property type="evidence" value="ECO:0007669"/>
    <property type="project" value="InterPro"/>
</dbReference>
<comment type="function">
    <text evidence="8">Component of the Mediator complex, a coactivator involved in the regulated transcription of nearly all RNA polymerase II-dependent genes. Mediator functions as a bridge to convey information from gene-specific regulatory proteins to the basal RNA polymerase II transcription machinery. Mediator is recruited to promoters by direct interactions with regulatory proteins and serves as a scaffold for the assembly of a functional preinitiation complex with RNA polymerase II and the general transcription factors.</text>
</comment>
<dbReference type="InterPro" id="IPR019313">
    <property type="entry name" value="Mediator_Med17"/>
</dbReference>
<evidence type="ECO:0000256" key="2">
    <source>
        <dbReference type="ARBA" id="ARBA00005635"/>
    </source>
</evidence>
<evidence type="ECO:0000256" key="7">
    <source>
        <dbReference type="ARBA" id="ARBA00032014"/>
    </source>
</evidence>
<organism evidence="10 11">
    <name type="scientific">Truncatella angustata</name>
    <dbReference type="NCBI Taxonomy" id="152316"/>
    <lineage>
        <taxon>Eukaryota</taxon>
        <taxon>Fungi</taxon>
        <taxon>Dikarya</taxon>
        <taxon>Ascomycota</taxon>
        <taxon>Pezizomycotina</taxon>
        <taxon>Sordariomycetes</taxon>
        <taxon>Xylariomycetidae</taxon>
        <taxon>Amphisphaeriales</taxon>
        <taxon>Sporocadaceae</taxon>
        <taxon>Truncatella</taxon>
    </lineage>
</organism>
<keyword evidence="11" id="KW-1185">Reference proteome</keyword>